<evidence type="ECO:0000313" key="1">
    <source>
        <dbReference type="EMBL" id="JAD33882.1"/>
    </source>
</evidence>
<protein>
    <submittedName>
        <fullName evidence="1">Uncharacterized protein</fullName>
    </submittedName>
</protein>
<reference evidence="1" key="1">
    <citation type="submission" date="2014-09" db="EMBL/GenBank/DDBJ databases">
        <authorList>
            <person name="Magalhaes I.L.F."/>
            <person name="Oliveira U."/>
            <person name="Santos F.R."/>
            <person name="Vidigal T.H.D.A."/>
            <person name="Brescovit A.D."/>
            <person name="Santos A.J."/>
        </authorList>
    </citation>
    <scope>NUCLEOTIDE SEQUENCE</scope>
    <source>
        <tissue evidence="1">Shoot tissue taken approximately 20 cm above the soil surface</tissue>
    </source>
</reference>
<dbReference type="AlphaFoldDB" id="A0A0A8ZG74"/>
<accession>A0A0A8ZG74</accession>
<proteinExistence type="predicted"/>
<sequence length="52" mass="6030">MTFLVWSEADLVYCNKIMSHLTNCLNIIVIVTEEEGANKNTEYLPMMVYESK</sequence>
<reference evidence="1" key="2">
    <citation type="journal article" date="2015" name="Data Brief">
        <title>Shoot transcriptome of the giant reed, Arundo donax.</title>
        <authorList>
            <person name="Barrero R.A."/>
            <person name="Guerrero F.D."/>
            <person name="Moolhuijzen P."/>
            <person name="Goolsby J.A."/>
            <person name="Tidwell J."/>
            <person name="Bellgard S.E."/>
            <person name="Bellgard M.I."/>
        </authorList>
    </citation>
    <scope>NUCLEOTIDE SEQUENCE</scope>
    <source>
        <tissue evidence="1">Shoot tissue taken approximately 20 cm above the soil surface</tissue>
    </source>
</reference>
<organism evidence="1">
    <name type="scientific">Arundo donax</name>
    <name type="common">Giant reed</name>
    <name type="synonym">Donax arundinaceus</name>
    <dbReference type="NCBI Taxonomy" id="35708"/>
    <lineage>
        <taxon>Eukaryota</taxon>
        <taxon>Viridiplantae</taxon>
        <taxon>Streptophyta</taxon>
        <taxon>Embryophyta</taxon>
        <taxon>Tracheophyta</taxon>
        <taxon>Spermatophyta</taxon>
        <taxon>Magnoliopsida</taxon>
        <taxon>Liliopsida</taxon>
        <taxon>Poales</taxon>
        <taxon>Poaceae</taxon>
        <taxon>PACMAD clade</taxon>
        <taxon>Arundinoideae</taxon>
        <taxon>Arundineae</taxon>
        <taxon>Arundo</taxon>
    </lineage>
</organism>
<name>A0A0A8ZG74_ARUDO</name>
<dbReference type="EMBL" id="GBRH01264013">
    <property type="protein sequence ID" value="JAD33882.1"/>
    <property type="molecule type" value="Transcribed_RNA"/>
</dbReference>